<proteinExistence type="predicted"/>
<dbReference type="EMBL" id="JAGINW010000001">
    <property type="protein sequence ID" value="MBP2331013.1"/>
    <property type="molecule type" value="Genomic_DNA"/>
</dbReference>
<accession>A0ABS4U480</accession>
<evidence type="ECO:0000259" key="1">
    <source>
        <dbReference type="Pfam" id="PF04149"/>
    </source>
</evidence>
<gene>
    <name evidence="2" type="ORF">JOF56_011398</name>
</gene>
<keyword evidence="3" id="KW-1185">Reference proteome</keyword>
<sequence>MIHNWRKASYSVDNSSCVETGWADDMVGYRDTKQASLSDTERPTLLFSKDAAHAFITMLKSTIG</sequence>
<protein>
    <recommendedName>
        <fullName evidence="1">DUF397 domain-containing protein</fullName>
    </recommendedName>
</protein>
<comment type="caution">
    <text evidence="2">The sequence shown here is derived from an EMBL/GenBank/DDBJ whole genome shotgun (WGS) entry which is preliminary data.</text>
</comment>
<evidence type="ECO:0000313" key="2">
    <source>
        <dbReference type="EMBL" id="MBP2331013.1"/>
    </source>
</evidence>
<reference evidence="2 3" key="1">
    <citation type="submission" date="2021-03" db="EMBL/GenBank/DDBJ databases">
        <title>Sequencing the genomes of 1000 actinobacteria strains.</title>
        <authorList>
            <person name="Klenk H.-P."/>
        </authorList>
    </citation>
    <scope>NUCLEOTIDE SEQUENCE [LARGE SCALE GENOMIC DNA]</scope>
    <source>
        <strain evidence="2 3">DSM 46670</strain>
    </source>
</reference>
<evidence type="ECO:0000313" key="3">
    <source>
        <dbReference type="Proteomes" id="UP001519332"/>
    </source>
</evidence>
<dbReference type="Proteomes" id="UP001519332">
    <property type="component" value="Unassembled WGS sequence"/>
</dbReference>
<dbReference type="RefSeq" id="WP_209647662.1">
    <property type="nucleotide sequence ID" value="NZ_JAGINW010000001.1"/>
</dbReference>
<dbReference type="InterPro" id="IPR007278">
    <property type="entry name" value="DUF397"/>
</dbReference>
<name>A0ABS4U480_9PSEU</name>
<feature type="domain" description="DUF397" evidence="1">
    <location>
        <begin position="4"/>
        <end position="60"/>
    </location>
</feature>
<organism evidence="2 3">
    <name type="scientific">Kibdelosporangium banguiense</name>
    <dbReference type="NCBI Taxonomy" id="1365924"/>
    <lineage>
        <taxon>Bacteria</taxon>
        <taxon>Bacillati</taxon>
        <taxon>Actinomycetota</taxon>
        <taxon>Actinomycetes</taxon>
        <taxon>Pseudonocardiales</taxon>
        <taxon>Pseudonocardiaceae</taxon>
        <taxon>Kibdelosporangium</taxon>
    </lineage>
</organism>
<dbReference type="Pfam" id="PF04149">
    <property type="entry name" value="DUF397"/>
    <property type="match status" value="1"/>
</dbReference>